<dbReference type="GO" id="GO:0006890">
    <property type="term" value="P:retrograde vesicle-mediated transport, Golgi to endoplasmic reticulum"/>
    <property type="evidence" value="ECO:0007669"/>
    <property type="project" value="UniProtKB-UniRule"/>
</dbReference>
<keyword evidence="5" id="KW-0333">Golgi apparatus</keyword>
<keyword evidence="5" id="KW-0931">ER-Golgi transport</keyword>
<reference evidence="7" key="1">
    <citation type="submission" date="2014-05" db="EMBL/GenBank/DDBJ databases">
        <title>The transcriptome of the halophilic microalga Tetraselmis sp. GSL018 isolated from the Great Salt Lake, Utah.</title>
        <authorList>
            <person name="Jinkerson R.E."/>
            <person name="D'Adamo S."/>
            <person name="Posewitz M.C."/>
        </authorList>
    </citation>
    <scope>NUCLEOTIDE SEQUENCE</scope>
    <source>
        <strain evidence="7">GSL018</strain>
    </source>
</reference>
<dbReference type="GO" id="GO:0000139">
    <property type="term" value="C:Golgi membrane"/>
    <property type="evidence" value="ECO:0007669"/>
    <property type="project" value="UniProtKB-SubCell"/>
</dbReference>
<comment type="similarity">
    <text evidence="2 5">Belongs to the adaptor complexes small subunit family.</text>
</comment>
<evidence type="ECO:0000313" key="7">
    <source>
        <dbReference type="EMBL" id="JAC62313.1"/>
    </source>
</evidence>
<evidence type="ECO:0000256" key="3">
    <source>
        <dbReference type="ARBA" id="ARBA00022490"/>
    </source>
</evidence>
<dbReference type="Pfam" id="PF01217">
    <property type="entry name" value="Clat_adaptor_s"/>
    <property type="match status" value="1"/>
</dbReference>
<dbReference type="PANTHER" id="PTHR11043:SF1">
    <property type="entry name" value="TSET COMPLEX MEMBER TSTD"/>
    <property type="match status" value="1"/>
</dbReference>
<dbReference type="AlphaFoldDB" id="A0A061QRI4"/>
<comment type="subunit">
    <text evidence="5">Oligomeric complex that consists of at least the alpha, beta, beta', gamma, delta, epsilon and zeta subunits.</text>
</comment>
<comment type="function">
    <text evidence="5">The zeta subunit may be involved in regulating the coat assembly and, hence, the rate of biosynthetic protein transport due to its association-dissociation properties with the coatomer complex.</text>
</comment>
<proteinExistence type="inferred from homology"/>
<evidence type="ECO:0000259" key="6">
    <source>
        <dbReference type="Pfam" id="PF01217"/>
    </source>
</evidence>
<dbReference type="InterPro" id="IPR011012">
    <property type="entry name" value="Longin-like_dom_sf"/>
</dbReference>
<name>A0A061QRI4_9CHLO</name>
<accession>A0A061QRI4</accession>
<evidence type="ECO:0000256" key="4">
    <source>
        <dbReference type="ARBA" id="ARBA00023136"/>
    </source>
</evidence>
<dbReference type="InterPro" id="IPR039652">
    <property type="entry name" value="Coatomer_zeta"/>
</dbReference>
<dbReference type="SUPFAM" id="SSF64356">
    <property type="entry name" value="SNARE-like"/>
    <property type="match status" value="1"/>
</dbReference>
<dbReference type="PANTHER" id="PTHR11043">
    <property type="entry name" value="ZETA-COAT PROTEIN"/>
    <property type="match status" value="1"/>
</dbReference>
<sequence>MEFGRIHCILLSTRSGQILVERFHDTLTNEAKSEIRAAMYSASTSVVQNLPEDSEHVFGYGDACIVYSPVADIILFLMGSGEYDELMLSSIIRVIKDALKATLKKSPSEAAVCEKYAKVCVTLDEVVNEGVLDMVDPELIRKAVKLKAPGDS</sequence>
<feature type="domain" description="AP complex mu/sigma subunit" evidence="6">
    <location>
        <begin position="6"/>
        <end position="145"/>
    </location>
</feature>
<dbReference type="InterPro" id="IPR022775">
    <property type="entry name" value="AP_mu_sigma_su"/>
</dbReference>
<dbReference type="Gene3D" id="3.30.450.60">
    <property type="match status" value="1"/>
</dbReference>
<dbReference type="GO" id="GO:0030126">
    <property type="term" value="C:COPI vesicle coat"/>
    <property type="evidence" value="ECO:0007669"/>
    <property type="project" value="UniProtKB-UniRule"/>
</dbReference>
<keyword evidence="5" id="KW-0813">Transport</keyword>
<dbReference type="EMBL" id="GBEZ01024702">
    <property type="protein sequence ID" value="JAC62313.1"/>
    <property type="molecule type" value="Transcribed_RNA"/>
</dbReference>
<evidence type="ECO:0000256" key="2">
    <source>
        <dbReference type="ARBA" id="ARBA00006972"/>
    </source>
</evidence>
<evidence type="ECO:0000256" key="1">
    <source>
        <dbReference type="ARBA" id="ARBA00004184"/>
    </source>
</evidence>
<keyword evidence="4 5" id="KW-0472">Membrane</keyword>
<organism evidence="7">
    <name type="scientific">Tetraselmis sp. GSL018</name>
    <dbReference type="NCBI Taxonomy" id="582737"/>
    <lineage>
        <taxon>Eukaryota</taxon>
        <taxon>Viridiplantae</taxon>
        <taxon>Chlorophyta</taxon>
        <taxon>core chlorophytes</taxon>
        <taxon>Chlorodendrophyceae</taxon>
        <taxon>Chlorodendrales</taxon>
        <taxon>Chlorodendraceae</taxon>
        <taxon>Tetraselmis</taxon>
    </lineage>
</organism>
<keyword evidence="5" id="KW-0653">Protein transport</keyword>
<dbReference type="GO" id="GO:0006891">
    <property type="term" value="P:intra-Golgi vesicle-mediated transport"/>
    <property type="evidence" value="ECO:0007669"/>
    <property type="project" value="TreeGrafter"/>
</dbReference>
<keyword evidence="3 5" id="KW-0963">Cytoplasm</keyword>
<dbReference type="GO" id="GO:0006886">
    <property type="term" value="P:intracellular protein transport"/>
    <property type="evidence" value="ECO:0007669"/>
    <property type="project" value="TreeGrafter"/>
</dbReference>
<evidence type="ECO:0000256" key="5">
    <source>
        <dbReference type="RuleBase" id="RU366053"/>
    </source>
</evidence>
<keyword evidence="5" id="KW-0968">Cytoplasmic vesicle</keyword>
<gene>
    <name evidence="7" type="ORF">TSPGSL018_23712</name>
</gene>
<protein>
    <recommendedName>
        <fullName evidence="5">Coatomer subunit zeta</fullName>
    </recommendedName>
</protein>
<comment type="subcellular location">
    <subcellularLocation>
        <location evidence="5">Cytoplasm</location>
    </subcellularLocation>
    <subcellularLocation>
        <location evidence="5">Golgi apparatus membrane</location>
        <topology evidence="5">Peripheral membrane protein</topology>
        <orientation evidence="5">Cytoplasmic side</orientation>
    </subcellularLocation>
    <subcellularLocation>
        <location evidence="5">Cytoplasmic vesicle</location>
        <location evidence="5">COPI-coated vesicle membrane</location>
        <topology evidence="5">Peripheral membrane protein</topology>
        <orientation evidence="5">Cytoplasmic side</orientation>
    </subcellularLocation>
    <subcellularLocation>
        <location evidence="1">Endomembrane system</location>
        <topology evidence="1">Peripheral membrane protein</topology>
    </subcellularLocation>
</comment>